<dbReference type="GO" id="GO:0005524">
    <property type="term" value="F:ATP binding"/>
    <property type="evidence" value="ECO:0007669"/>
    <property type="project" value="UniProtKB-UniRule"/>
</dbReference>
<dbReference type="InterPro" id="IPR003806">
    <property type="entry name" value="ATP-grasp_PylC-type"/>
</dbReference>
<evidence type="ECO:0000313" key="4">
    <source>
        <dbReference type="Proteomes" id="UP000509594"/>
    </source>
</evidence>
<dbReference type="InterPro" id="IPR011761">
    <property type="entry name" value="ATP-grasp"/>
</dbReference>
<protein>
    <submittedName>
        <fullName evidence="3">ATP-grasp domain-containing protein</fullName>
    </submittedName>
</protein>
<dbReference type="PIRSF" id="PIRSF016766">
    <property type="entry name" value="UCP016766_ATPgrasp"/>
    <property type="match status" value="1"/>
</dbReference>
<reference evidence="3 4" key="1">
    <citation type="submission" date="2020-06" db="EMBL/GenBank/DDBJ databases">
        <title>Methanolobus halotolerans sp. nov., isolated from a saline lake Tus in Siberia.</title>
        <authorList>
            <person name="Shen Y."/>
            <person name="Chen S.-C."/>
            <person name="Lai M.-C."/>
            <person name="Huang H.-H."/>
            <person name="Chiu H.-H."/>
            <person name="Tang S.-L."/>
            <person name="Rogozin D.Y."/>
            <person name="Degermendzhy A.G."/>
        </authorList>
    </citation>
    <scope>NUCLEOTIDE SEQUENCE [LARGE SCALE GENOMIC DNA]</scope>
    <source>
        <strain evidence="3 4">DSM 21339</strain>
    </source>
</reference>
<name>A0A7D5E9I3_9EURY</name>
<feature type="domain" description="ATP-grasp" evidence="2">
    <location>
        <begin position="220"/>
        <end position="283"/>
    </location>
</feature>
<keyword evidence="4" id="KW-1185">Reference proteome</keyword>
<dbReference type="Gene3D" id="3.40.50.11770">
    <property type="match status" value="1"/>
</dbReference>
<dbReference type="GO" id="GO:0046872">
    <property type="term" value="F:metal ion binding"/>
    <property type="evidence" value="ECO:0007669"/>
    <property type="project" value="InterPro"/>
</dbReference>
<dbReference type="RefSeq" id="WP_176965533.1">
    <property type="nucleotide sequence ID" value="NZ_CP058215.1"/>
</dbReference>
<evidence type="ECO:0000256" key="1">
    <source>
        <dbReference type="PROSITE-ProRule" id="PRU00409"/>
    </source>
</evidence>
<dbReference type="PROSITE" id="PS50975">
    <property type="entry name" value="ATP_GRASP"/>
    <property type="match status" value="1"/>
</dbReference>
<evidence type="ECO:0000313" key="3">
    <source>
        <dbReference type="EMBL" id="QLC50477.1"/>
    </source>
</evidence>
<dbReference type="Pfam" id="PF02655">
    <property type="entry name" value="ATP-grasp_3"/>
    <property type="match status" value="1"/>
</dbReference>
<organism evidence="3 4">
    <name type="scientific">Methanolobus zinderi</name>
    <dbReference type="NCBI Taxonomy" id="536044"/>
    <lineage>
        <taxon>Archaea</taxon>
        <taxon>Methanobacteriati</taxon>
        <taxon>Methanobacteriota</taxon>
        <taxon>Stenosarchaea group</taxon>
        <taxon>Methanomicrobia</taxon>
        <taxon>Methanosarcinales</taxon>
        <taxon>Methanosarcinaceae</taxon>
        <taxon>Methanolobus</taxon>
    </lineage>
</organism>
<keyword evidence="1" id="KW-0067">ATP-binding</keyword>
<gene>
    <name evidence="3" type="ORF">HWN40_09635</name>
</gene>
<dbReference type="Proteomes" id="UP000509594">
    <property type="component" value="Chromosome"/>
</dbReference>
<dbReference type="SUPFAM" id="SSF56059">
    <property type="entry name" value="Glutathione synthetase ATP-binding domain-like"/>
    <property type="match status" value="1"/>
</dbReference>
<dbReference type="AlphaFoldDB" id="A0A7D5E9I3"/>
<dbReference type="Gene3D" id="2.30.36.100">
    <property type="match status" value="1"/>
</dbReference>
<dbReference type="GeneID" id="55821936"/>
<dbReference type="Gene3D" id="3.30.470.20">
    <property type="entry name" value="ATP-grasp fold, B domain"/>
    <property type="match status" value="1"/>
</dbReference>
<proteinExistence type="predicted"/>
<dbReference type="InterPro" id="IPR024710">
    <property type="entry name" value="MfnD"/>
</dbReference>
<evidence type="ECO:0000259" key="2">
    <source>
        <dbReference type="PROSITE" id="PS50975"/>
    </source>
</evidence>
<dbReference type="EMBL" id="CP058215">
    <property type="protein sequence ID" value="QLC50477.1"/>
    <property type="molecule type" value="Genomic_DNA"/>
</dbReference>
<dbReference type="KEGG" id="mzi:HWN40_09635"/>
<accession>A0A7D5E9I3</accession>
<sequence length="307" mass="33372">MKILLAEYAVGAGLEGTLMLEGAAMLGTLVDSFSRLGHEVVYLSSGPKFSRGRAIRSCIEDFENVLESEAAKCDAGLVIGPDEMLAELSAIIKDNTLNLGCSPESVSICADKLECTRKLRACSINVPEIYDKEYQGLCLIKPRFGCASEGVRISHCNDAEEGFIANEYIEGEHLSVSLISGKKILPLSVNKQFIEIDHKNPDSGVSYHGNMVPYMTDYEKELFDIAGATAKALKCNGYIGIDIVHGEKDSYIVDVNPRPTSAVFGLARTLKAEIGDLLLKNISGDLPDTVDLEGEFSFTKDDFEDII</sequence>
<dbReference type="OrthoDB" id="133985at2157"/>
<keyword evidence="1" id="KW-0547">Nucleotide-binding</keyword>